<protein>
    <submittedName>
        <fullName evidence="2">LURP-one-related family protein</fullName>
    </submittedName>
</protein>
<dbReference type="Proteomes" id="UP001199424">
    <property type="component" value="Unassembled WGS sequence"/>
</dbReference>
<organism evidence="2 3">
    <name type="scientific">Hominenteromicrobium mulieris</name>
    <dbReference type="NCBI Taxonomy" id="2885357"/>
    <lineage>
        <taxon>Bacteria</taxon>
        <taxon>Bacillati</taxon>
        <taxon>Bacillota</taxon>
        <taxon>Clostridia</taxon>
        <taxon>Eubacteriales</taxon>
        <taxon>Oscillospiraceae</taxon>
        <taxon>Hominenteromicrobium</taxon>
    </lineage>
</organism>
<dbReference type="Pfam" id="PF04525">
    <property type="entry name" value="LOR"/>
    <property type="match status" value="1"/>
</dbReference>
<proteinExistence type="inferred from homology"/>
<dbReference type="InterPro" id="IPR038595">
    <property type="entry name" value="LOR_sf"/>
</dbReference>
<evidence type="ECO:0000313" key="2">
    <source>
        <dbReference type="EMBL" id="MCC2135701.1"/>
    </source>
</evidence>
<keyword evidence="3" id="KW-1185">Reference proteome</keyword>
<accession>A0AAE3AI67</accession>
<dbReference type="RefSeq" id="WP_308448326.1">
    <property type="nucleotide sequence ID" value="NZ_JAJEQC010000001.1"/>
</dbReference>
<dbReference type="SUPFAM" id="SSF54518">
    <property type="entry name" value="Tubby C-terminal domain-like"/>
    <property type="match status" value="1"/>
</dbReference>
<dbReference type="AlphaFoldDB" id="A0AAE3AI67"/>
<dbReference type="Gene3D" id="2.40.160.200">
    <property type="entry name" value="LURP1-related"/>
    <property type="match status" value="1"/>
</dbReference>
<sequence>MILRFKQRFFSWFDSYDIYDENGNTVYVVKGQFSWGHCLKIFDAYGEEVGTVKERIFTFMPKFEMYFKNQYVGCISREFALFKPKYNVECNGWNVEGNVLEWDYTVVSGSGHDVASISKELFNWTDTYLLNIYDPADALCVLMIVLAIDAEKCSRNNG</sequence>
<dbReference type="EMBL" id="JAJEQC010000001">
    <property type="protein sequence ID" value="MCC2135701.1"/>
    <property type="molecule type" value="Genomic_DNA"/>
</dbReference>
<gene>
    <name evidence="2" type="ORF">LKD31_01545</name>
</gene>
<comment type="caution">
    <text evidence="2">The sequence shown here is derived from an EMBL/GenBank/DDBJ whole genome shotgun (WGS) entry which is preliminary data.</text>
</comment>
<dbReference type="InterPro" id="IPR025659">
    <property type="entry name" value="Tubby-like_C"/>
</dbReference>
<name>A0AAE3AI67_9FIRM</name>
<evidence type="ECO:0000313" key="3">
    <source>
        <dbReference type="Proteomes" id="UP001199424"/>
    </source>
</evidence>
<dbReference type="InterPro" id="IPR007612">
    <property type="entry name" value="LOR"/>
</dbReference>
<reference evidence="2" key="1">
    <citation type="submission" date="2021-10" db="EMBL/GenBank/DDBJ databases">
        <title>Anaerobic single-cell dispensing facilitates the cultivation of human gut bacteria.</title>
        <authorList>
            <person name="Afrizal A."/>
        </authorList>
    </citation>
    <scope>NUCLEOTIDE SEQUENCE</scope>
    <source>
        <strain evidence="2">CLA-AA-H250</strain>
    </source>
</reference>
<comment type="similarity">
    <text evidence="1">Belongs to the LOR family.</text>
</comment>
<evidence type="ECO:0000256" key="1">
    <source>
        <dbReference type="ARBA" id="ARBA00005437"/>
    </source>
</evidence>